<evidence type="ECO:0000313" key="7">
    <source>
        <dbReference type="EMBL" id="MDX3024334.1"/>
    </source>
</evidence>
<sequence length="170" mass="18010">MPEGVRDRRDRAGEGKRGLAEELGARHYIDAERQQPGAALAELGGARLILSTAAGTKPLAELVDGLAPHGRLTVVGFDGMPLQLPLGKLVMGAPTVAGHLTGSPADTEQAMRFAVTTGVRPVVETVALEEGKARFREREEGRRSPGEPGPWDAVDPEPRALGFRIRCCSG</sequence>
<evidence type="ECO:0000256" key="2">
    <source>
        <dbReference type="ARBA" id="ARBA00022833"/>
    </source>
</evidence>
<evidence type="ECO:0000313" key="6">
    <source>
        <dbReference type="EMBL" id="MDX2963215.1"/>
    </source>
</evidence>
<protein>
    <submittedName>
        <fullName evidence="6">Zinc-binding dehydrogenase</fullName>
    </submittedName>
</protein>
<dbReference type="SUPFAM" id="SSF51735">
    <property type="entry name" value="NAD(P)-binding Rossmann-fold domains"/>
    <property type="match status" value="1"/>
</dbReference>
<accession>A0AAP6EI87</accession>
<keyword evidence="3" id="KW-0560">Oxidoreductase</keyword>
<dbReference type="AlphaFoldDB" id="A0AAP6EI87"/>
<dbReference type="Pfam" id="PF00107">
    <property type="entry name" value="ADH_zinc_N"/>
    <property type="match status" value="1"/>
</dbReference>
<dbReference type="RefSeq" id="WP_223786324.1">
    <property type="nucleotide sequence ID" value="NZ_JAGJBY010000001.1"/>
</dbReference>
<keyword evidence="1" id="KW-0479">Metal-binding</keyword>
<evidence type="ECO:0000256" key="3">
    <source>
        <dbReference type="ARBA" id="ARBA00023002"/>
    </source>
</evidence>
<comment type="caution">
    <text evidence="6">The sequence shown here is derived from an EMBL/GenBank/DDBJ whole genome shotgun (WGS) entry which is preliminary data.</text>
</comment>
<dbReference type="GeneID" id="69808907"/>
<feature type="region of interest" description="Disordered" evidence="4">
    <location>
        <begin position="131"/>
        <end position="158"/>
    </location>
</feature>
<keyword evidence="2" id="KW-0862">Zinc</keyword>
<dbReference type="Gene3D" id="3.40.50.720">
    <property type="entry name" value="NAD(P)-binding Rossmann-like Domain"/>
    <property type="match status" value="1"/>
</dbReference>
<dbReference type="Proteomes" id="UP001282288">
    <property type="component" value="Unassembled WGS sequence"/>
</dbReference>
<dbReference type="PANTHER" id="PTHR42683">
    <property type="entry name" value="ALDEHYDE REDUCTASE"/>
    <property type="match status" value="1"/>
</dbReference>
<keyword evidence="8" id="KW-1185">Reference proteome</keyword>
<dbReference type="GO" id="GO:0046872">
    <property type="term" value="F:metal ion binding"/>
    <property type="evidence" value="ECO:0007669"/>
    <property type="project" value="UniProtKB-KW"/>
</dbReference>
<evidence type="ECO:0000256" key="4">
    <source>
        <dbReference type="SAM" id="MobiDB-lite"/>
    </source>
</evidence>
<organism evidence="6 9">
    <name type="scientific">Streptomyces acidiscabies</name>
    <dbReference type="NCBI Taxonomy" id="42234"/>
    <lineage>
        <taxon>Bacteria</taxon>
        <taxon>Bacillati</taxon>
        <taxon>Actinomycetota</taxon>
        <taxon>Actinomycetes</taxon>
        <taxon>Kitasatosporales</taxon>
        <taxon>Streptomycetaceae</taxon>
        <taxon>Streptomyces</taxon>
    </lineage>
</organism>
<reference evidence="6 8" key="1">
    <citation type="journal article" date="2023" name="Microb. Genom.">
        <title>Mesoterricola silvestris gen. nov., sp. nov., Mesoterricola sediminis sp. nov., Geothrix oryzae sp. nov., Geothrix edaphica sp. nov., Geothrix rubra sp. nov., and Geothrix limicola sp. nov., six novel members of Acidobacteriota isolated from soils.</title>
        <authorList>
            <person name="Weisberg A.J."/>
            <person name="Pearce E."/>
            <person name="Kramer C.G."/>
            <person name="Chang J.H."/>
            <person name="Clarke C.R."/>
        </authorList>
    </citation>
    <scope>NUCLEOTIDE SEQUENCE</scope>
    <source>
        <strain evidence="7 8">NB05-1H</strain>
        <strain evidence="6">NRRL_B-16521</strain>
    </source>
</reference>
<dbReference type="Proteomes" id="UP001272987">
    <property type="component" value="Unassembled WGS sequence"/>
</dbReference>
<dbReference type="GO" id="GO:0016616">
    <property type="term" value="F:oxidoreductase activity, acting on the CH-OH group of donors, NAD or NADP as acceptor"/>
    <property type="evidence" value="ECO:0007669"/>
    <property type="project" value="InterPro"/>
</dbReference>
<evidence type="ECO:0000259" key="5">
    <source>
        <dbReference type="Pfam" id="PF00107"/>
    </source>
</evidence>
<dbReference type="InterPro" id="IPR047109">
    <property type="entry name" value="CAD-like"/>
</dbReference>
<gene>
    <name evidence="6" type="ORF">PV399_26365</name>
    <name evidence="7" type="ORF">PV666_41640</name>
</gene>
<evidence type="ECO:0000313" key="9">
    <source>
        <dbReference type="Proteomes" id="UP001282288"/>
    </source>
</evidence>
<evidence type="ECO:0000313" key="8">
    <source>
        <dbReference type="Proteomes" id="UP001272987"/>
    </source>
</evidence>
<name>A0AAP6EI87_9ACTN</name>
<dbReference type="Gene3D" id="3.90.180.10">
    <property type="entry name" value="Medium-chain alcohol dehydrogenases, catalytic domain"/>
    <property type="match status" value="1"/>
</dbReference>
<dbReference type="InterPro" id="IPR036291">
    <property type="entry name" value="NAD(P)-bd_dom_sf"/>
</dbReference>
<evidence type="ECO:0000256" key="1">
    <source>
        <dbReference type="ARBA" id="ARBA00022723"/>
    </source>
</evidence>
<feature type="domain" description="Alcohol dehydrogenase-like C-terminal" evidence="5">
    <location>
        <begin position="14"/>
        <end position="114"/>
    </location>
</feature>
<dbReference type="EMBL" id="JARAWC010000020">
    <property type="protein sequence ID" value="MDX2963215.1"/>
    <property type="molecule type" value="Genomic_DNA"/>
</dbReference>
<proteinExistence type="predicted"/>
<feature type="compositionally biased region" description="Basic and acidic residues" evidence="4">
    <location>
        <begin position="131"/>
        <end position="145"/>
    </location>
</feature>
<dbReference type="InterPro" id="IPR013149">
    <property type="entry name" value="ADH-like_C"/>
</dbReference>
<dbReference type="EMBL" id="JARAWP010000034">
    <property type="protein sequence ID" value="MDX3024334.1"/>
    <property type="molecule type" value="Genomic_DNA"/>
</dbReference>